<evidence type="ECO:0000259" key="2">
    <source>
        <dbReference type="Pfam" id="PF14498"/>
    </source>
</evidence>
<dbReference type="Pfam" id="PF22124">
    <property type="entry name" value="Glyco_hydro_95_cat"/>
    <property type="match status" value="1"/>
</dbReference>
<feature type="non-terminal residue" evidence="4">
    <location>
        <position position="388"/>
    </location>
</feature>
<dbReference type="HOGENOM" id="CLU_712847_0_0_1"/>
<dbReference type="Proteomes" id="UP000054279">
    <property type="component" value="Unassembled WGS sequence"/>
</dbReference>
<accession>A0A0C9UB66</accession>
<evidence type="ECO:0000256" key="1">
    <source>
        <dbReference type="SAM" id="MobiDB-lite"/>
    </source>
</evidence>
<gene>
    <name evidence="4" type="ORF">M422DRAFT_277239</name>
</gene>
<dbReference type="InterPro" id="IPR008928">
    <property type="entry name" value="6-hairpin_glycosidase_sf"/>
</dbReference>
<dbReference type="InterPro" id="IPR054363">
    <property type="entry name" value="GH95_cat"/>
</dbReference>
<dbReference type="OrthoDB" id="2848340at2759"/>
<dbReference type="SUPFAM" id="SSF48208">
    <property type="entry name" value="Six-hairpin glycosidases"/>
    <property type="match status" value="1"/>
</dbReference>
<dbReference type="Pfam" id="PF14498">
    <property type="entry name" value="Glyco_hyd_65N_2"/>
    <property type="match status" value="1"/>
</dbReference>
<dbReference type="GO" id="GO:0005975">
    <property type="term" value="P:carbohydrate metabolic process"/>
    <property type="evidence" value="ECO:0007669"/>
    <property type="project" value="InterPro"/>
</dbReference>
<evidence type="ECO:0000313" key="4">
    <source>
        <dbReference type="EMBL" id="KIJ22360.1"/>
    </source>
</evidence>
<dbReference type="GO" id="GO:0004560">
    <property type="term" value="F:alpha-L-fucosidase activity"/>
    <property type="evidence" value="ECO:0007669"/>
    <property type="project" value="TreeGrafter"/>
</dbReference>
<dbReference type="PANTHER" id="PTHR31084:SF0">
    <property type="entry name" value="ALPHA-L-FUCOSIDASE 2"/>
    <property type="match status" value="1"/>
</dbReference>
<dbReference type="PANTHER" id="PTHR31084">
    <property type="entry name" value="ALPHA-L-FUCOSIDASE 2"/>
    <property type="match status" value="1"/>
</dbReference>
<evidence type="ECO:0000313" key="5">
    <source>
        <dbReference type="Proteomes" id="UP000054279"/>
    </source>
</evidence>
<protein>
    <submittedName>
        <fullName evidence="4">Glycoside hydrolase family 95 protein</fullName>
    </submittedName>
</protein>
<dbReference type="AlphaFoldDB" id="A0A0C9UB66"/>
<feature type="domain" description="Glycosyl hydrolase family 95 N-terminal" evidence="2">
    <location>
        <begin position="1"/>
        <end position="102"/>
    </location>
</feature>
<feature type="region of interest" description="Disordered" evidence="1">
    <location>
        <begin position="357"/>
        <end position="376"/>
    </location>
</feature>
<dbReference type="InterPro" id="IPR012341">
    <property type="entry name" value="6hp_glycosidase-like_sf"/>
</dbReference>
<reference evidence="4 5" key="1">
    <citation type="submission" date="2014-06" db="EMBL/GenBank/DDBJ databases">
        <title>Evolutionary Origins and Diversification of the Mycorrhizal Mutualists.</title>
        <authorList>
            <consortium name="DOE Joint Genome Institute"/>
            <consortium name="Mycorrhizal Genomics Consortium"/>
            <person name="Kohler A."/>
            <person name="Kuo A."/>
            <person name="Nagy L.G."/>
            <person name="Floudas D."/>
            <person name="Copeland A."/>
            <person name="Barry K.W."/>
            <person name="Cichocki N."/>
            <person name="Veneault-Fourrey C."/>
            <person name="LaButti K."/>
            <person name="Lindquist E.A."/>
            <person name="Lipzen A."/>
            <person name="Lundell T."/>
            <person name="Morin E."/>
            <person name="Murat C."/>
            <person name="Riley R."/>
            <person name="Ohm R."/>
            <person name="Sun H."/>
            <person name="Tunlid A."/>
            <person name="Henrissat B."/>
            <person name="Grigoriev I.V."/>
            <person name="Hibbett D.S."/>
            <person name="Martin F."/>
        </authorList>
    </citation>
    <scope>NUCLEOTIDE SEQUENCE [LARGE SCALE GENOMIC DNA]</scope>
    <source>
        <strain evidence="4 5">SS14</strain>
    </source>
</reference>
<dbReference type="EMBL" id="KN838351">
    <property type="protein sequence ID" value="KIJ22360.1"/>
    <property type="molecule type" value="Genomic_DNA"/>
</dbReference>
<sequence>FVSRPLNVTVVHLTASSKNALSFQANLSTPTPVISNTATTTSLVLNAHNTVAGNGIAGALTYQVRTRIILDGGSVTTSGSSVTISNANSVTLVLGIASSFQKYNDVSGNPSAKLDTVFNAIPSSFNYASVLSSHIGDYQSMFNRFSIDLGSNSSLSSLPTDQRVARGMNPVDTGLVSLFINFGRYLLISSGAPGSVHPANLQGIWQTDTTALWDSKFTVNINEEMNYWSAEVTSLQDLLEPITRLIEDISITGRRTAQIMWGTSSTSLTSNGLPPFVLHHNTDQWRATAPIDGAMYGYWPLGAVWELQALWEHYQFNPSDMDFAKRIYPLYQGASQFFLETLQTYVNNTNWLVTNPSLSPEKPHPGNASIAPGPTIDNSVCNSALSKS</sequence>
<proteinExistence type="predicted"/>
<name>A0A0C9UB66_SPHS4</name>
<dbReference type="InterPro" id="IPR027414">
    <property type="entry name" value="GH95_N_dom"/>
</dbReference>
<keyword evidence="5" id="KW-1185">Reference proteome</keyword>
<keyword evidence="4" id="KW-0378">Hydrolase</keyword>
<feature type="domain" description="Glycosyl hydrolase family 95 catalytic" evidence="3">
    <location>
        <begin position="127"/>
        <end position="385"/>
    </location>
</feature>
<evidence type="ECO:0000259" key="3">
    <source>
        <dbReference type="Pfam" id="PF22124"/>
    </source>
</evidence>
<organism evidence="4 5">
    <name type="scientific">Sphaerobolus stellatus (strain SS14)</name>
    <dbReference type="NCBI Taxonomy" id="990650"/>
    <lineage>
        <taxon>Eukaryota</taxon>
        <taxon>Fungi</taxon>
        <taxon>Dikarya</taxon>
        <taxon>Basidiomycota</taxon>
        <taxon>Agaricomycotina</taxon>
        <taxon>Agaricomycetes</taxon>
        <taxon>Phallomycetidae</taxon>
        <taxon>Geastrales</taxon>
        <taxon>Sphaerobolaceae</taxon>
        <taxon>Sphaerobolus</taxon>
    </lineage>
</organism>
<dbReference type="Gene3D" id="1.50.10.10">
    <property type="match status" value="1"/>
</dbReference>